<dbReference type="Proteomes" id="UP000624404">
    <property type="component" value="Unassembled WGS sequence"/>
</dbReference>
<proteinExistence type="predicted"/>
<evidence type="ECO:0000313" key="2">
    <source>
        <dbReference type="EMBL" id="CAD6444740.1"/>
    </source>
</evidence>
<feature type="compositionally biased region" description="Low complexity" evidence="1">
    <location>
        <begin position="175"/>
        <end position="188"/>
    </location>
</feature>
<dbReference type="EMBL" id="CAJHIA010000012">
    <property type="protein sequence ID" value="CAD6444740.1"/>
    <property type="molecule type" value="Genomic_DNA"/>
</dbReference>
<sequence>MEQRPSPRYCFQTRTIRSRGHFSTAFEPYIPGMPTMKVPNRGACETVEQFINRFNNNRYHWELGVQQGRYHYQVLSTTRENMDKTRVLKPPKNVDIKKLIRPSDRWFAVNPFSSLRSLVESGDYIRAEDLSAAFMNDPDSVAKYVVAHLNMDSTMYFLVESPRNNWGQPLFPANVPQPNMPQPNMQPVAAPPRPSLAIQNQPQNLQSCNIPDNDPSVSNISFPAPFSPEQ</sequence>
<evidence type="ECO:0000256" key="1">
    <source>
        <dbReference type="SAM" id="MobiDB-lite"/>
    </source>
</evidence>
<evidence type="ECO:0000313" key="3">
    <source>
        <dbReference type="Proteomes" id="UP000624404"/>
    </source>
</evidence>
<keyword evidence="3" id="KW-1185">Reference proteome</keyword>
<protein>
    <submittedName>
        <fullName evidence="2">2f090bbb-a23b-440a-a6a2-0cae517ad1af</fullName>
    </submittedName>
</protein>
<reference evidence="2" key="1">
    <citation type="submission" date="2020-10" db="EMBL/GenBank/DDBJ databases">
        <authorList>
            <person name="Kusch S."/>
        </authorList>
    </citation>
    <scope>NUCLEOTIDE SEQUENCE</scope>
    <source>
        <strain evidence="2">SwB9</strain>
    </source>
</reference>
<feature type="compositionally biased region" description="Polar residues" evidence="1">
    <location>
        <begin position="197"/>
        <end position="221"/>
    </location>
</feature>
<comment type="caution">
    <text evidence="2">The sequence shown here is derived from an EMBL/GenBank/DDBJ whole genome shotgun (WGS) entry which is preliminary data.</text>
</comment>
<name>A0A8H2VV20_9HELO</name>
<accession>A0A8H2VV20</accession>
<feature type="region of interest" description="Disordered" evidence="1">
    <location>
        <begin position="175"/>
        <end position="230"/>
    </location>
</feature>
<gene>
    <name evidence="2" type="ORF">SCLTRI_LOCUS4532</name>
</gene>
<dbReference type="OrthoDB" id="3539733at2759"/>
<organism evidence="2 3">
    <name type="scientific">Sclerotinia trifoliorum</name>
    <dbReference type="NCBI Taxonomy" id="28548"/>
    <lineage>
        <taxon>Eukaryota</taxon>
        <taxon>Fungi</taxon>
        <taxon>Dikarya</taxon>
        <taxon>Ascomycota</taxon>
        <taxon>Pezizomycotina</taxon>
        <taxon>Leotiomycetes</taxon>
        <taxon>Helotiales</taxon>
        <taxon>Sclerotiniaceae</taxon>
        <taxon>Sclerotinia</taxon>
    </lineage>
</organism>
<dbReference type="AlphaFoldDB" id="A0A8H2VV20"/>